<dbReference type="GO" id="GO:0006624">
    <property type="term" value="P:vacuolar protein processing"/>
    <property type="evidence" value="ECO:0007669"/>
    <property type="project" value="TreeGrafter"/>
</dbReference>
<dbReference type="AlphaFoldDB" id="A0A074Z7L4"/>
<keyword evidence="4" id="KW-1185">Reference proteome</keyword>
<evidence type="ECO:0008006" key="5">
    <source>
        <dbReference type="Google" id="ProtNLM"/>
    </source>
</evidence>
<proteinExistence type="inferred from homology"/>
<evidence type="ECO:0000256" key="2">
    <source>
        <dbReference type="SAM" id="MobiDB-lite"/>
    </source>
</evidence>
<dbReference type="Pfam" id="PF01650">
    <property type="entry name" value="Peptidase_C13"/>
    <property type="match status" value="1"/>
</dbReference>
<reference evidence="3 4" key="1">
    <citation type="submission" date="2013-11" db="EMBL/GenBank/DDBJ databases">
        <title>Opisthorchis viverrini - life in the bile duct.</title>
        <authorList>
            <person name="Young N.D."/>
            <person name="Nagarajan N."/>
            <person name="Lin S.J."/>
            <person name="Korhonen P.K."/>
            <person name="Jex A.R."/>
            <person name="Hall R.S."/>
            <person name="Safavi-Hemami H."/>
            <person name="Kaewkong W."/>
            <person name="Bertrand D."/>
            <person name="Gao S."/>
            <person name="Seet Q."/>
            <person name="Wongkham S."/>
            <person name="Teh B.T."/>
            <person name="Wongkham C."/>
            <person name="Intapan P.M."/>
            <person name="Maleewong W."/>
            <person name="Yang X."/>
            <person name="Hu M."/>
            <person name="Wang Z."/>
            <person name="Hofmann A."/>
            <person name="Sternberg P.W."/>
            <person name="Tan P."/>
            <person name="Wang J."/>
            <person name="Gasser R.B."/>
        </authorList>
    </citation>
    <scope>NUCLEOTIDE SEQUENCE [LARGE SCALE GENOMIC DNA]</scope>
</reference>
<gene>
    <name evidence="3" type="ORF">T265_11950</name>
</gene>
<dbReference type="GeneID" id="20326118"/>
<feature type="compositionally biased region" description="Polar residues" evidence="2">
    <location>
        <begin position="127"/>
        <end position="136"/>
    </location>
</feature>
<feature type="region of interest" description="Disordered" evidence="2">
    <location>
        <begin position="116"/>
        <end position="136"/>
    </location>
</feature>
<dbReference type="PANTHER" id="PTHR12000">
    <property type="entry name" value="HEMOGLOBINASE FAMILY MEMBER"/>
    <property type="match status" value="1"/>
</dbReference>
<organism evidence="3 4">
    <name type="scientific">Opisthorchis viverrini</name>
    <name type="common">Southeast Asian liver fluke</name>
    <dbReference type="NCBI Taxonomy" id="6198"/>
    <lineage>
        <taxon>Eukaryota</taxon>
        <taxon>Metazoa</taxon>
        <taxon>Spiralia</taxon>
        <taxon>Lophotrochozoa</taxon>
        <taxon>Platyhelminthes</taxon>
        <taxon>Trematoda</taxon>
        <taxon>Digenea</taxon>
        <taxon>Opisthorchiida</taxon>
        <taxon>Opisthorchiata</taxon>
        <taxon>Opisthorchiidae</taxon>
        <taxon>Opisthorchis</taxon>
    </lineage>
</organism>
<accession>A0A074Z7L4</accession>
<dbReference type="Proteomes" id="UP000054324">
    <property type="component" value="Unassembled WGS sequence"/>
</dbReference>
<evidence type="ECO:0000256" key="1">
    <source>
        <dbReference type="ARBA" id="ARBA00009941"/>
    </source>
</evidence>
<dbReference type="OrthoDB" id="192611at2759"/>
<comment type="similarity">
    <text evidence="1">Belongs to the peptidase C13 family.</text>
</comment>
<dbReference type="GO" id="GO:0051603">
    <property type="term" value="P:proteolysis involved in protein catabolic process"/>
    <property type="evidence" value="ECO:0007669"/>
    <property type="project" value="TreeGrafter"/>
</dbReference>
<dbReference type="KEGG" id="ovi:T265_11950"/>
<dbReference type="Gene3D" id="3.40.50.1460">
    <property type="match status" value="1"/>
</dbReference>
<name>A0A074Z7L4_OPIVI</name>
<dbReference type="InterPro" id="IPR001096">
    <property type="entry name" value="Peptidase_C13"/>
</dbReference>
<dbReference type="RefSeq" id="XP_009177058.1">
    <property type="nucleotide sequence ID" value="XM_009178794.1"/>
</dbReference>
<dbReference type="EMBL" id="KL597294">
    <property type="protein sequence ID" value="KER19195.1"/>
    <property type="molecule type" value="Genomic_DNA"/>
</dbReference>
<dbReference type="CTD" id="20326118"/>
<evidence type="ECO:0000313" key="3">
    <source>
        <dbReference type="EMBL" id="KER19195.1"/>
    </source>
</evidence>
<dbReference type="GO" id="GO:0005773">
    <property type="term" value="C:vacuole"/>
    <property type="evidence" value="ECO:0007669"/>
    <property type="project" value="GOC"/>
</dbReference>
<sequence>MQANKSYPGFLACICKPTVHLPPYASQEAVERFTKDELRLANRHGTQGETGTLRAQIVTGEWRRYGSEGLLCSQLTALQMNMDFDYPLLRFETTQIMQGSFIHSMPVSFCMTDGQPRAYENEGPSARKTSQEAPSPQITRKLRRFVISLSKLTQAKFSKPITSWVQIPAKNIFTTAFDDSANNRNNTFQDKEFHDYEHDDAYKGVLTAMGLNEVLAKMYSNKKYNKLVFYMDACYSGSMFHDILPSYVGDHLSECRGLQTTFVIIPNRKERKKRTLDQQEEKVKRRTENIHVMKNGEMVPGVAEHTTHLMEMCKAGYEAETLIESVHSVCS</sequence>
<evidence type="ECO:0000313" key="4">
    <source>
        <dbReference type="Proteomes" id="UP000054324"/>
    </source>
</evidence>
<protein>
    <recommendedName>
        <fullName evidence="5">Peptidase C13 family protein</fullName>
    </recommendedName>
</protein>
<dbReference type="PANTHER" id="PTHR12000:SF42">
    <property type="entry name" value="LEGUMAIN"/>
    <property type="match status" value="1"/>
</dbReference>
<dbReference type="GO" id="GO:0004197">
    <property type="term" value="F:cysteine-type endopeptidase activity"/>
    <property type="evidence" value="ECO:0007669"/>
    <property type="project" value="TreeGrafter"/>
</dbReference>